<gene>
    <name evidence="2" type="ORF">SAMN04490220_3887</name>
</gene>
<dbReference type="RefSeq" id="WP_073362869.1">
    <property type="nucleotide sequence ID" value="NZ_FNTL01000004.1"/>
</dbReference>
<dbReference type="SUPFAM" id="SSF51197">
    <property type="entry name" value="Clavaminate synthase-like"/>
    <property type="match status" value="1"/>
</dbReference>
<keyword evidence="2" id="KW-0223">Dioxygenase</keyword>
<dbReference type="Proteomes" id="UP000183407">
    <property type="component" value="Unassembled WGS sequence"/>
</dbReference>
<name>A0A1H4YZ68_RHOJO</name>
<dbReference type="PANTHER" id="PTHR31212:SF4">
    <property type="entry name" value="ALPHA-KETOGLUTARATE-DEPENDENT DIOXYGENASE ALKB HOMOLOG 3"/>
    <property type="match status" value="1"/>
</dbReference>
<dbReference type="InterPro" id="IPR037151">
    <property type="entry name" value="AlkB-like_sf"/>
</dbReference>
<dbReference type="InterPro" id="IPR032854">
    <property type="entry name" value="ALKBH3"/>
</dbReference>
<dbReference type="Gene3D" id="2.60.120.590">
    <property type="entry name" value="Alpha-ketoglutarate-dependent dioxygenase AlkB-like"/>
    <property type="match status" value="1"/>
</dbReference>
<organism evidence="2 3">
    <name type="scientific">Rhodococcus jostii</name>
    <dbReference type="NCBI Taxonomy" id="132919"/>
    <lineage>
        <taxon>Bacteria</taxon>
        <taxon>Bacillati</taxon>
        <taxon>Actinomycetota</taxon>
        <taxon>Actinomycetes</taxon>
        <taxon>Mycobacteriales</taxon>
        <taxon>Nocardiaceae</taxon>
        <taxon>Rhodococcus</taxon>
    </lineage>
</organism>
<dbReference type="PROSITE" id="PS51471">
    <property type="entry name" value="FE2OG_OXY"/>
    <property type="match status" value="1"/>
</dbReference>
<feature type="domain" description="Fe2OG dioxygenase" evidence="1">
    <location>
        <begin position="115"/>
        <end position="213"/>
    </location>
</feature>
<accession>A0A1H4YZ68</accession>
<keyword evidence="2" id="KW-0560">Oxidoreductase</keyword>
<dbReference type="AlphaFoldDB" id="A0A1H4YZ68"/>
<evidence type="ECO:0000259" key="1">
    <source>
        <dbReference type="PROSITE" id="PS51471"/>
    </source>
</evidence>
<reference evidence="3" key="1">
    <citation type="submission" date="2016-10" db="EMBL/GenBank/DDBJ databases">
        <authorList>
            <person name="Varghese N."/>
        </authorList>
    </citation>
    <scope>NUCLEOTIDE SEQUENCE [LARGE SCALE GENOMIC DNA]</scope>
    <source>
        <strain evidence="3">DSM 44719</strain>
    </source>
</reference>
<dbReference type="GO" id="GO:0006307">
    <property type="term" value="P:DNA alkylation repair"/>
    <property type="evidence" value="ECO:0007669"/>
    <property type="project" value="InterPro"/>
</dbReference>
<dbReference type="FunFam" id="2.60.120.590:FF:000011">
    <property type="entry name" value="Alpha-ketoglutarate-dependent dioxygenase AlkB"/>
    <property type="match status" value="1"/>
</dbReference>
<evidence type="ECO:0000313" key="2">
    <source>
        <dbReference type="EMBL" id="SED22925.1"/>
    </source>
</evidence>
<dbReference type="InterPro" id="IPR005123">
    <property type="entry name" value="Oxoglu/Fe-dep_dioxygenase_dom"/>
</dbReference>
<dbReference type="GO" id="GO:0051213">
    <property type="term" value="F:dioxygenase activity"/>
    <property type="evidence" value="ECO:0007669"/>
    <property type="project" value="UniProtKB-KW"/>
</dbReference>
<dbReference type="EMBL" id="FNTL01000004">
    <property type="protein sequence ID" value="SED22925.1"/>
    <property type="molecule type" value="Genomic_DNA"/>
</dbReference>
<dbReference type="OrthoDB" id="190276at2"/>
<dbReference type="InterPro" id="IPR027450">
    <property type="entry name" value="AlkB-like"/>
</dbReference>
<dbReference type="Pfam" id="PF13532">
    <property type="entry name" value="2OG-FeII_Oxy_2"/>
    <property type="match status" value="1"/>
</dbReference>
<sequence length="215" mass="23690">MTSADARYALQASLFDDASGGVELGELGSTVTRRRLTAGAWVDVRPGWLTGSDDLFATLAETVPWNAERRQMYDRVVDVPRLVRFYGEGEPLPDPLLSAARGALSRHYQPELREDFATSGLCFYRDGSDSVAWHGDDTGRSRTEDTMVAILSLGTARPLLLRPRGGGHSIRYSLGHGDLLVMGGSCQRTWEHCVPKSTRPLGPRISVQFRTRGVR</sequence>
<protein>
    <submittedName>
        <fullName evidence="2">Alkylated DNA repair dioxygenase AlkB</fullName>
    </submittedName>
</protein>
<dbReference type="PANTHER" id="PTHR31212">
    <property type="entry name" value="ALPHA-KETOGLUTARATE-DEPENDENT DIOXYGENASE ALKB HOMOLOG 3"/>
    <property type="match status" value="1"/>
</dbReference>
<proteinExistence type="predicted"/>
<evidence type="ECO:0000313" key="3">
    <source>
        <dbReference type="Proteomes" id="UP000183407"/>
    </source>
</evidence>